<keyword evidence="1" id="KW-1133">Transmembrane helix</keyword>
<keyword evidence="1" id="KW-0472">Membrane</keyword>
<reference evidence="2" key="1">
    <citation type="submission" date="2021-01" db="EMBL/GenBank/DDBJ databases">
        <authorList>
            <person name="Corre E."/>
            <person name="Pelletier E."/>
            <person name="Niang G."/>
            <person name="Scheremetjew M."/>
            <person name="Finn R."/>
            <person name="Kale V."/>
            <person name="Holt S."/>
            <person name="Cochrane G."/>
            <person name="Meng A."/>
            <person name="Brown T."/>
            <person name="Cohen L."/>
        </authorList>
    </citation>
    <scope>NUCLEOTIDE SEQUENCE</scope>
    <source>
        <strain evidence="2">Grunow 1884</strain>
    </source>
</reference>
<name>A0A7S2A6D8_TRICV</name>
<evidence type="ECO:0000313" key="2">
    <source>
        <dbReference type="EMBL" id="CAD9358966.1"/>
    </source>
</evidence>
<evidence type="ECO:0000256" key="1">
    <source>
        <dbReference type="SAM" id="Phobius"/>
    </source>
</evidence>
<dbReference type="AlphaFoldDB" id="A0A7S2A6D8"/>
<accession>A0A7S2A6D8</accession>
<feature type="transmembrane region" description="Helical" evidence="1">
    <location>
        <begin position="134"/>
        <end position="155"/>
    </location>
</feature>
<keyword evidence="1" id="KW-0812">Transmembrane</keyword>
<sequence>MGFARDDARALLSLKAVSYDKFQCDPANLPEVDENPTIDPTTRDDFAVLSGSEPEVRHGPPTSRRQSRVCFSHRLVTAVHYRARTAASDRSSLHYSREDFVRFKREYRKEQRRVRNADGGAGSADRQQLLVNPLAVVFLAVLIHSAAWTAAHFIFSVSESALMESKQTYEERPFRHHAVGECSFDEGRPRLWSSLRL</sequence>
<organism evidence="2">
    <name type="scientific">Trieres chinensis</name>
    <name type="common">Marine centric diatom</name>
    <name type="synonym">Odontella sinensis</name>
    <dbReference type="NCBI Taxonomy" id="1514140"/>
    <lineage>
        <taxon>Eukaryota</taxon>
        <taxon>Sar</taxon>
        <taxon>Stramenopiles</taxon>
        <taxon>Ochrophyta</taxon>
        <taxon>Bacillariophyta</taxon>
        <taxon>Mediophyceae</taxon>
        <taxon>Biddulphiophycidae</taxon>
        <taxon>Eupodiscales</taxon>
        <taxon>Parodontellaceae</taxon>
        <taxon>Trieres</taxon>
    </lineage>
</organism>
<proteinExistence type="predicted"/>
<dbReference type="EMBL" id="HBGO01034062">
    <property type="protein sequence ID" value="CAD9358966.1"/>
    <property type="molecule type" value="Transcribed_RNA"/>
</dbReference>
<protein>
    <submittedName>
        <fullName evidence="2">Uncharacterized protein</fullName>
    </submittedName>
</protein>
<gene>
    <name evidence="2" type="ORF">OSIN01602_LOCUS19690</name>
</gene>